<protein>
    <submittedName>
        <fullName evidence="1">Uncharacterized protein</fullName>
    </submittedName>
</protein>
<keyword evidence="2" id="KW-1185">Reference proteome</keyword>
<dbReference type="EMBL" id="JAFITA010000027">
    <property type="protein sequence ID" value="MBN4077508.1"/>
    <property type="molecule type" value="Genomic_DNA"/>
</dbReference>
<gene>
    <name evidence="1" type="ORF">JYT19_01210</name>
</gene>
<accession>A0ABS3AWR2</accession>
<proteinExistence type="predicted"/>
<dbReference type="Proteomes" id="UP000765003">
    <property type="component" value="Unassembled WGS sequence"/>
</dbReference>
<dbReference type="PROSITE" id="PS51257">
    <property type="entry name" value="PROKAR_LIPOPROTEIN"/>
    <property type="match status" value="1"/>
</dbReference>
<name>A0ABS3AWR2_9FIRM</name>
<comment type="caution">
    <text evidence="1">The sequence shown here is derived from an EMBL/GenBank/DDBJ whole genome shotgun (WGS) entry which is preliminary data.</text>
</comment>
<sequence length="327" mass="34880">MQRLAIFLVFFGVIAACDKPTTECSNVQSFTLGPKGGTFKYGQWTFKAKKGAFVVPTEFQVESCTEASKEYKIEHKFLGSKDNKIYTALISYSASQKYPPVAIEAPDGFGLTTDGVFTACINTDGTDKAKGLLVVNRASQFLSPDFENTPTDTENCFALNDVPEASAADDSGWLTTLVTAGESAYGSVANQLSNFVDIAKEKTGNILTKFASSCFACEKAGSIIVDKFTCRTLTSGLKSTACHAAIGVVTSGAGIAFSGVICKGILWAADKLQKKYFGKNDADACNEAIGIKSFSDGLKSEVCSLCNTYIPKFNCTDEATDDICPKV</sequence>
<organism evidence="1 2">
    <name type="scientific">Sulfobacillus acidophilus</name>
    <dbReference type="NCBI Taxonomy" id="53633"/>
    <lineage>
        <taxon>Bacteria</taxon>
        <taxon>Bacillati</taxon>
        <taxon>Bacillota</taxon>
        <taxon>Clostridia</taxon>
        <taxon>Eubacteriales</taxon>
        <taxon>Clostridiales Family XVII. Incertae Sedis</taxon>
        <taxon>Sulfobacillus</taxon>
    </lineage>
</organism>
<reference evidence="1" key="1">
    <citation type="submission" date="2021-02" db="EMBL/GenBank/DDBJ databases">
        <title>Activity-based single-cell genomes from oceanic crustal fluid captures similar information to metagenomic and metatranscriptomic surveys with orders of magnitude less sampling.</title>
        <authorList>
            <person name="D'Angelo T.S."/>
            <person name="Orcutt B.N."/>
        </authorList>
    </citation>
    <scope>NUCLEOTIDE SEQUENCE [LARGE SCALE GENOMIC DNA]</scope>
    <source>
        <strain evidence="1">AH-315-E05</strain>
    </source>
</reference>
<evidence type="ECO:0000313" key="1">
    <source>
        <dbReference type="EMBL" id="MBN4077508.1"/>
    </source>
</evidence>
<evidence type="ECO:0000313" key="2">
    <source>
        <dbReference type="Proteomes" id="UP000765003"/>
    </source>
</evidence>